<dbReference type="SUPFAM" id="SSF56672">
    <property type="entry name" value="DNA/RNA polymerases"/>
    <property type="match status" value="1"/>
</dbReference>
<organism evidence="2 3">
    <name type="scientific">Nelumbo nucifera</name>
    <name type="common">Sacred lotus</name>
    <dbReference type="NCBI Taxonomy" id="4432"/>
    <lineage>
        <taxon>Eukaryota</taxon>
        <taxon>Viridiplantae</taxon>
        <taxon>Streptophyta</taxon>
        <taxon>Embryophyta</taxon>
        <taxon>Tracheophyta</taxon>
        <taxon>Spermatophyta</taxon>
        <taxon>Magnoliopsida</taxon>
        <taxon>Proteales</taxon>
        <taxon>Nelumbonaceae</taxon>
        <taxon>Nelumbo</taxon>
    </lineage>
</organism>
<dbReference type="OMA" id="MEVHIDA"/>
<evidence type="ECO:0000259" key="1">
    <source>
        <dbReference type="Pfam" id="PF07727"/>
    </source>
</evidence>
<feature type="domain" description="Reverse transcriptase Ty1/copia-type" evidence="1">
    <location>
        <begin position="6"/>
        <end position="82"/>
    </location>
</feature>
<dbReference type="PANTHER" id="PTHR11439:SF467">
    <property type="entry name" value="INTEGRASE CATALYTIC DOMAIN-CONTAINING PROTEIN"/>
    <property type="match status" value="1"/>
</dbReference>
<dbReference type="RefSeq" id="XP_019054441.1">
    <property type="nucleotide sequence ID" value="XM_019198896.1"/>
</dbReference>
<dbReference type="AlphaFoldDB" id="A0A1U8Q8R6"/>
<accession>A0A1U8Q8R6</accession>
<protein>
    <submittedName>
        <fullName evidence="3">Uncharacterized protein LOC109115185</fullName>
    </submittedName>
</protein>
<dbReference type="PANTHER" id="PTHR11439">
    <property type="entry name" value="GAG-POL-RELATED RETROTRANSPOSON"/>
    <property type="match status" value="1"/>
</dbReference>
<dbReference type="Proteomes" id="UP000189703">
    <property type="component" value="Unplaced"/>
</dbReference>
<dbReference type="OrthoDB" id="128382at2759"/>
<evidence type="ECO:0000313" key="2">
    <source>
        <dbReference type="Proteomes" id="UP000189703"/>
    </source>
</evidence>
<keyword evidence="2" id="KW-1185">Reference proteome</keyword>
<dbReference type="InterPro" id="IPR013103">
    <property type="entry name" value="RVT_2"/>
</dbReference>
<dbReference type="STRING" id="4432.A0A1U8Q8R6"/>
<evidence type="ECO:0000313" key="3">
    <source>
        <dbReference type="RefSeq" id="XP_019054441.1"/>
    </source>
</evidence>
<proteinExistence type="predicted"/>
<reference evidence="3" key="1">
    <citation type="submission" date="2025-08" db="UniProtKB">
        <authorList>
            <consortium name="RefSeq"/>
        </authorList>
    </citation>
    <scope>IDENTIFICATION</scope>
</reference>
<dbReference type="InParanoid" id="A0A1U8Q8R6"/>
<dbReference type="InterPro" id="IPR043502">
    <property type="entry name" value="DNA/RNA_pol_sf"/>
</dbReference>
<gene>
    <name evidence="3" type="primary">LOC109115185</name>
</gene>
<dbReference type="KEGG" id="nnu:109115185"/>
<dbReference type="Pfam" id="PF07727">
    <property type="entry name" value="RVT_2"/>
    <property type="match status" value="1"/>
</dbReference>
<sequence length="234" mass="26459">MAALIVYVDDIIITSGWDSKIQRLKRFLSTQFEVKDLGPLHYFLGIEVTRSNQGIFISQRKYILDLLKDTGKLGTKLADTPIDVNHRLGDCSDEPIVDTKQYRRLVGRLLYLSMTRPDILYAVGVLSQFMHAPRTTHLDATYRMDDRKSISGYCAFVWGNLVTWRSKKQSVVAKSSAEAEYRAISHGVAELLWIKNLLGELGFPFSDPMSLYCDNKAALNIVSADSDESSQETR</sequence>
<name>A0A1U8Q8R6_NELNU</name>
<dbReference type="CDD" id="cd09272">
    <property type="entry name" value="RNase_HI_RT_Ty1"/>
    <property type="match status" value="1"/>
</dbReference>
<dbReference type="GeneID" id="109115185"/>